<evidence type="ECO:0000256" key="7">
    <source>
        <dbReference type="SAM" id="SignalP"/>
    </source>
</evidence>
<name>A0AAI9SFT2_9BURK</name>
<keyword evidence="11" id="KW-1185">Reference proteome</keyword>
<evidence type="ECO:0000256" key="3">
    <source>
        <dbReference type="PIRSR" id="PIRSR001220-1"/>
    </source>
</evidence>
<feature type="active site" description="O-isoaspartyl threonine intermediate" evidence="3">
    <location>
        <position position="36"/>
    </location>
</feature>
<dbReference type="PIRSF" id="PIRSF001220">
    <property type="entry name" value="L-ASNase_gatD"/>
    <property type="match status" value="1"/>
</dbReference>
<dbReference type="Gene3D" id="3.40.50.1170">
    <property type="entry name" value="L-asparaginase, N-terminal domain"/>
    <property type="match status" value="1"/>
</dbReference>
<dbReference type="InterPro" id="IPR037152">
    <property type="entry name" value="L-asparaginase_N_sf"/>
</dbReference>
<dbReference type="GO" id="GO:0004067">
    <property type="term" value="F:asparaginase activity"/>
    <property type="evidence" value="ECO:0007669"/>
    <property type="project" value="UniProtKB-UniRule"/>
</dbReference>
<dbReference type="InterPro" id="IPR027473">
    <property type="entry name" value="L-asparaginase_C"/>
</dbReference>
<dbReference type="PRINTS" id="PR00139">
    <property type="entry name" value="ASNGLNASE"/>
</dbReference>
<dbReference type="FunFam" id="3.40.50.1170:FF:000001">
    <property type="entry name" value="L-asparaginase 2"/>
    <property type="match status" value="1"/>
</dbReference>
<feature type="signal peptide" evidence="7">
    <location>
        <begin position="1"/>
        <end position="24"/>
    </location>
</feature>
<dbReference type="NCBIfam" id="TIGR00520">
    <property type="entry name" value="asnASE_II"/>
    <property type="match status" value="1"/>
</dbReference>
<dbReference type="SUPFAM" id="SSF53774">
    <property type="entry name" value="Glutaminase/Asparaginase"/>
    <property type="match status" value="1"/>
</dbReference>
<dbReference type="PIRSF" id="PIRSF500176">
    <property type="entry name" value="L_ASNase"/>
    <property type="match status" value="1"/>
</dbReference>
<evidence type="ECO:0000256" key="2">
    <source>
        <dbReference type="ARBA" id="ARBA00022801"/>
    </source>
</evidence>
<dbReference type="InterPro" id="IPR036152">
    <property type="entry name" value="Asp/glu_Ase-like_sf"/>
</dbReference>
<dbReference type="Pfam" id="PF00710">
    <property type="entry name" value="Asparaginase"/>
    <property type="match status" value="1"/>
</dbReference>
<dbReference type="InterPro" id="IPR004550">
    <property type="entry name" value="AsnASE_II"/>
</dbReference>
<dbReference type="SMART" id="SM00870">
    <property type="entry name" value="Asparaginase"/>
    <property type="match status" value="1"/>
</dbReference>
<dbReference type="Proteomes" id="UP000469462">
    <property type="component" value="Unassembled WGS sequence"/>
</dbReference>
<dbReference type="GO" id="GO:0006528">
    <property type="term" value="P:asparagine metabolic process"/>
    <property type="evidence" value="ECO:0007669"/>
    <property type="project" value="InterPro"/>
</dbReference>
<accession>A0AAI9SFT2</accession>
<evidence type="ECO:0000259" key="8">
    <source>
        <dbReference type="Pfam" id="PF00710"/>
    </source>
</evidence>
<dbReference type="InterPro" id="IPR006034">
    <property type="entry name" value="Asparaginase/glutaminase-like"/>
</dbReference>
<comment type="similarity">
    <text evidence="1 6">Belongs to the asparaginase 1 family.</text>
</comment>
<sequence>MKLKQTMTIIGGIIAMAFASQSFALPSVKILATGGTIAGVAQKSTDVTGYKAGSLGIDTLIQAVPQMKDYAEVSGEQVANISSNNVDTKILLHLANRVNELLADPKIDGIVITHGTDSIEETAFFLNLTVKSDKPVVLVGAMRPATAISADGPMNLLEAVQAAASPKMKGVGVTIVMNDRICAARETTKFNTSNVATFQAPEYGYLGVMSKAQPVLYRLSTRRHTANSEFDVKGLETLPRVDVVYALPGDDARMPEAALKNGAKGIVSASMGNGSIPNAHKDFYVPLMKKGFPVVLSERVPTGDCVLSGEDEAQGYLAAGNLNPQKSRLLLQLALTKTTDPKEIQRIFNEY</sequence>
<evidence type="ECO:0000256" key="1">
    <source>
        <dbReference type="ARBA" id="ARBA00010518"/>
    </source>
</evidence>
<protein>
    <submittedName>
        <fullName evidence="10">Type II asparaginase</fullName>
        <ecNumber evidence="10">3.5.1.1</ecNumber>
    </submittedName>
</protein>
<evidence type="ECO:0000256" key="6">
    <source>
        <dbReference type="RuleBase" id="RU004456"/>
    </source>
</evidence>
<evidence type="ECO:0000313" key="10">
    <source>
        <dbReference type="EMBL" id="KAB7652898.1"/>
    </source>
</evidence>
<dbReference type="CDD" id="cd08964">
    <property type="entry name" value="L-asparaginase_II"/>
    <property type="match status" value="1"/>
</dbReference>
<keyword evidence="7" id="KW-0732">Signal</keyword>
<comment type="caution">
    <text evidence="10">The sequence shown here is derived from an EMBL/GenBank/DDBJ whole genome shotgun (WGS) entry which is preliminary data.</text>
</comment>
<feature type="chain" id="PRO_5042494876" evidence="7">
    <location>
        <begin position="25"/>
        <end position="351"/>
    </location>
</feature>
<reference evidence="10 11" key="1">
    <citation type="submission" date="2019-10" db="EMBL/GenBank/DDBJ databases">
        <title>Genome diversity of Sutterella seckii.</title>
        <authorList>
            <person name="Chaplin A.V."/>
            <person name="Sokolova S.R."/>
            <person name="Mosin K.A."/>
            <person name="Ivanova E.L."/>
            <person name="Kochetkova T.O."/>
            <person name="Goltsov A.Y."/>
            <person name="Trofimov D.Y."/>
            <person name="Efimov B.A."/>
        </authorList>
    </citation>
    <scope>NUCLEOTIDE SEQUENCE [LARGE SCALE GENOMIC DNA]</scope>
    <source>
        <strain evidence="10 11">ASD3426</strain>
    </source>
</reference>
<evidence type="ECO:0000259" key="9">
    <source>
        <dbReference type="Pfam" id="PF17763"/>
    </source>
</evidence>
<proteinExistence type="inferred from homology"/>
<dbReference type="InterPro" id="IPR027474">
    <property type="entry name" value="L-asparaginase_N"/>
</dbReference>
<evidence type="ECO:0000313" key="11">
    <source>
        <dbReference type="Proteomes" id="UP000469462"/>
    </source>
</evidence>
<dbReference type="InterPro" id="IPR020827">
    <property type="entry name" value="Asparaginase/glutaminase_AS1"/>
</dbReference>
<gene>
    <name evidence="10" type="ORF">GBM96_00720</name>
</gene>
<dbReference type="PANTHER" id="PTHR11707">
    <property type="entry name" value="L-ASPARAGINASE"/>
    <property type="match status" value="1"/>
</dbReference>
<feature type="domain" description="L-asparaginase N-terminal" evidence="8">
    <location>
        <begin position="28"/>
        <end position="217"/>
    </location>
</feature>
<dbReference type="EC" id="3.5.1.1" evidence="10"/>
<dbReference type="PROSITE" id="PS51732">
    <property type="entry name" value="ASN_GLN_ASE_3"/>
    <property type="match status" value="1"/>
</dbReference>
<feature type="domain" description="Asparaginase/glutaminase C-terminal" evidence="9">
    <location>
        <begin position="240"/>
        <end position="348"/>
    </location>
</feature>
<evidence type="ECO:0000256" key="4">
    <source>
        <dbReference type="PIRSR" id="PIRSR001220-2"/>
    </source>
</evidence>
<organism evidence="10 11">
    <name type="scientific">Sutterella seckii</name>
    <dbReference type="NCBI Taxonomy" id="1944635"/>
    <lineage>
        <taxon>Bacteria</taxon>
        <taxon>Pseudomonadati</taxon>
        <taxon>Pseudomonadota</taxon>
        <taxon>Betaproteobacteria</taxon>
        <taxon>Burkholderiales</taxon>
        <taxon>Sutterellaceae</taxon>
        <taxon>Sutterella</taxon>
    </lineage>
</organism>
<feature type="binding site" evidence="4">
    <location>
        <begin position="116"/>
        <end position="117"/>
    </location>
    <ligand>
        <name>substrate</name>
    </ligand>
</feature>
<keyword evidence="2 10" id="KW-0378">Hydrolase</keyword>
<dbReference type="RefSeq" id="WP_139687860.1">
    <property type="nucleotide sequence ID" value="NZ_WEHW01000001.1"/>
</dbReference>
<feature type="active site" evidence="5">
    <location>
        <position position="36"/>
    </location>
</feature>
<dbReference type="AlphaFoldDB" id="A0AAI9SFT2"/>
<dbReference type="EMBL" id="WEHW01000001">
    <property type="protein sequence ID" value="KAB7652898.1"/>
    <property type="molecule type" value="Genomic_DNA"/>
</dbReference>
<dbReference type="Pfam" id="PF17763">
    <property type="entry name" value="Asparaginase_C"/>
    <property type="match status" value="1"/>
</dbReference>
<dbReference type="InterPro" id="IPR040919">
    <property type="entry name" value="Asparaginase_C"/>
</dbReference>
<evidence type="ECO:0000256" key="5">
    <source>
        <dbReference type="PROSITE-ProRule" id="PRU10099"/>
    </source>
</evidence>
<dbReference type="PANTHER" id="PTHR11707:SF28">
    <property type="entry name" value="60 KDA LYSOPHOSPHOLIPASE"/>
    <property type="match status" value="1"/>
</dbReference>
<dbReference type="PROSITE" id="PS00144">
    <property type="entry name" value="ASN_GLN_ASE_1"/>
    <property type="match status" value="1"/>
</dbReference>
<dbReference type="Gene3D" id="3.40.50.40">
    <property type="match status" value="1"/>
</dbReference>
<feature type="binding site" evidence="4">
    <location>
        <position position="83"/>
    </location>
    <ligand>
        <name>substrate</name>
    </ligand>
</feature>